<dbReference type="GO" id="GO:0003676">
    <property type="term" value="F:nucleic acid binding"/>
    <property type="evidence" value="ECO:0007669"/>
    <property type="project" value="InterPro"/>
</dbReference>
<dbReference type="InterPro" id="IPR036397">
    <property type="entry name" value="RNaseH_sf"/>
</dbReference>
<dbReference type="Proteomes" id="UP000807504">
    <property type="component" value="Unassembled WGS sequence"/>
</dbReference>
<keyword evidence="2" id="KW-1185">Reference proteome</keyword>
<accession>A0A8T0EUZ9</accession>
<organism evidence="1 2">
    <name type="scientific">Argiope bruennichi</name>
    <name type="common">Wasp spider</name>
    <name type="synonym">Aranea bruennichi</name>
    <dbReference type="NCBI Taxonomy" id="94029"/>
    <lineage>
        <taxon>Eukaryota</taxon>
        <taxon>Metazoa</taxon>
        <taxon>Ecdysozoa</taxon>
        <taxon>Arthropoda</taxon>
        <taxon>Chelicerata</taxon>
        <taxon>Arachnida</taxon>
        <taxon>Araneae</taxon>
        <taxon>Araneomorphae</taxon>
        <taxon>Entelegynae</taxon>
        <taxon>Araneoidea</taxon>
        <taxon>Araneidae</taxon>
        <taxon>Argiope</taxon>
    </lineage>
</organism>
<dbReference type="PANTHER" id="PTHR46060:SF1">
    <property type="entry name" value="MARINER MOS1 TRANSPOSASE-LIKE PROTEIN"/>
    <property type="match status" value="1"/>
</dbReference>
<dbReference type="EMBL" id="JABXBU010001863">
    <property type="protein sequence ID" value="KAF8781581.1"/>
    <property type="molecule type" value="Genomic_DNA"/>
</dbReference>
<reference evidence="1" key="2">
    <citation type="submission" date="2020-06" db="EMBL/GenBank/DDBJ databases">
        <authorList>
            <person name="Sheffer M."/>
        </authorList>
    </citation>
    <scope>NUCLEOTIDE SEQUENCE</scope>
</reference>
<reference evidence="1" key="1">
    <citation type="journal article" date="2020" name="bioRxiv">
        <title>Chromosome-level reference genome of the European wasp spider Argiope bruennichi: a resource for studies on range expansion and evolutionary adaptation.</title>
        <authorList>
            <person name="Sheffer M.M."/>
            <person name="Hoppe A."/>
            <person name="Krehenwinkel H."/>
            <person name="Uhl G."/>
            <person name="Kuss A.W."/>
            <person name="Jensen L."/>
            <person name="Jensen C."/>
            <person name="Gillespie R.G."/>
            <person name="Hoff K.J."/>
            <person name="Prost S."/>
        </authorList>
    </citation>
    <scope>NUCLEOTIDE SEQUENCE</scope>
</reference>
<sequence length="161" mass="17916">MPDSDLYESIFSLSPAYIKTQLDTTLGESAPPFTTAKTCFSDFKRVRTSTLDAEHSGRQKSAATDEIVRKVHKTIMYDHRLKLTGVAESVDMTINSAYCVNLLDKLHTKMKAKDQFGQKESPVSPGQLSHPQAIIVIAKLRELKFEILPQAPYSPDMAPSD</sequence>
<evidence type="ECO:0000313" key="1">
    <source>
        <dbReference type="EMBL" id="KAF8781581.1"/>
    </source>
</evidence>
<dbReference type="InterPro" id="IPR052709">
    <property type="entry name" value="Transposase-MT_Hybrid"/>
</dbReference>
<dbReference type="AlphaFoldDB" id="A0A8T0EUZ9"/>
<gene>
    <name evidence="1" type="ORF">HNY73_011964</name>
</gene>
<comment type="caution">
    <text evidence="1">The sequence shown here is derived from an EMBL/GenBank/DDBJ whole genome shotgun (WGS) entry which is preliminary data.</text>
</comment>
<proteinExistence type="predicted"/>
<name>A0A8T0EUZ9_ARGBR</name>
<protein>
    <submittedName>
        <fullName evidence="1">Uncharacterized protein</fullName>
    </submittedName>
</protein>
<dbReference type="PANTHER" id="PTHR46060">
    <property type="entry name" value="MARINER MOS1 TRANSPOSASE-LIKE PROTEIN"/>
    <property type="match status" value="1"/>
</dbReference>
<dbReference type="Gene3D" id="3.30.420.10">
    <property type="entry name" value="Ribonuclease H-like superfamily/Ribonuclease H"/>
    <property type="match status" value="1"/>
</dbReference>
<evidence type="ECO:0000313" key="2">
    <source>
        <dbReference type="Proteomes" id="UP000807504"/>
    </source>
</evidence>